<evidence type="ECO:0000256" key="2">
    <source>
        <dbReference type="ARBA" id="ARBA00023125"/>
    </source>
</evidence>
<reference evidence="7 9" key="3">
    <citation type="submission" date="2019-09" db="EMBL/GenBank/DDBJ databases">
        <title>FDA dAtabase for Regulatory Grade micrObial Sequences (FDA-ARGOS): Supporting development and validation of Infectious Disease Dx tests.</title>
        <authorList>
            <person name="Sciortino C."/>
            <person name="Tallon L."/>
            <person name="Sadzewicz L."/>
            <person name="Vavikolanu K."/>
            <person name="Mehta A."/>
            <person name="Aluvathingal J."/>
            <person name="Nadendla S."/>
            <person name="Nandy P."/>
            <person name="Geyer C."/>
            <person name="Yan Y."/>
            <person name="Sichtig H."/>
        </authorList>
    </citation>
    <scope>NUCLEOTIDE SEQUENCE [LARGE SCALE GENOMIC DNA]</scope>
    <source>
        <strain evidence="7 9">FDAARGOS_643</strain>
    </source>
</reference>
<dbReference type="SUPFAM" id="SSF46689">
    <property type="entry name" value="Homeodomain-like"/>
    <property type="match status" value="1"/>
</dbReference>
<dbReference type="Proteomes" id="UP000272010">
    <property type="component" value="Chromosome"/>
</dbReference>
<keyword evidence="3" id="KW-0804">Transcription</keyword>
<dbReference type="RefSeq" id="WP_120440637.1">
    <property type="nucleotide sequence ID" value="NZ_CP031078.1"/>
</dbReference>
<feature type="DNA-binding region" description="H-T-H motif" evidence="4">
    <location>
        <begin position="35"/>
        <end position="54"/>
    </location>
</feature>
<dbReference type="PANTHER" id="PTHR30055">
    <property type="entry name" value="HTH-TYPE TRANSCRIPTIONAL REGULATOR RUTR"/>
    <property type="match status" value="1"/>
</dbReference>
<reference evidence="8" key="2">
    <citation type="submission" date="2018-07" db="EMBL/GenBank/DDBJ databases">
        <title>Genome Structure of the Opportunistic Pathogen Paracoccus yeei (Alphaproteobacteria) and Identification of Putative Virulence Factors.</title>
        <authorList>
            <person name="Lasek R."/>
            <person name="Szuplewska M."/>
            <person name="Mitura M."/>
            <person name="Decewicz P."/>
            <person name="Chmielowska C."/>
            <person name="Pawlot A."/>
            <person name="Sentkowska D."/>
            <person name="Czarnecki J."/>
            <person name="Bartosik D."/>
        </authorList>
    </citation>
    <scope>NUCLEOTIDE SEQUENCE [LARGE SCALE GENOMIC DNA]</scope>
    <source>
        <strain evidence="8">CCUG 32053</strain>
    </source>
</reference>
<dbReference type="PROSITE" id="PS50977">
    <property type="entry name" value="HTH_TETR_2"/>
    <property type="match status" value="1"/>
</dbReference>
<dbReference type="Pfam" id="PF00440">
    <property type="entry name" value="TetR_N"/>
    <property type="match status" value="1"/>
</dbReference>
<dbReference type="Pfam" id="PF17932">
    <property type="entry name" value="TetR_C_24"/>
    <property type="match status" value="1"/>
</dbReference>
<feature type="domain" description="HTH tetR-type" evidence="5">
    <location>
        <begin position="12"/>
        <end position="72"/>
    </location>
</feature>
<dbReference type="EMBL" id="CP031078">
    <property type="protein sequence ID" value="AYF00375.1"/>
    <property type="molecule type" value="Genomic_DNA"/>
</dbReference>
<keyword evidence="2 4" id="KW-0238">DNA-binding</keyword>
<evidence type="ECO:0000256" key="1">
    <source>
        <dbReference type="ARBA" id="ARBA00023015"/>
    </source>
</evidence>
<dbReference type="InterPro" id="IPR001647">
    <property type="entry name" value="HTH_TetR"/>
</dbReference>
<evidence type="ECO:0000256" key="3">
    <source>
        <dbReference type="ARBA" id="ARBA00023163"/>
    </source>
</evidence>
<dbReference type="Proteomes" id="UP000324507">
    <property type="component" value="Chromosome"/>
</dbReference>
<dbReference type="InterPro" id="IPR050109">
    <property type="entry name" value="HTH-type_TetR-like_transc_reg"/>
</dbReference>
<dbReference type="GO" id="GO:0003700">
    <property type="term" value="F:DNA-binding transcription factor activity"/>
    <property type="evidence" value="ECO:0007669"/>
    <property type="project" value="TreeGrafter"/>
</dbReference>
<evidence type="ECO:0000313" key="8">
    <source>
        <dbReference type="Proteomes" id="UP000272010"/>
    </source>
</evidence>
<evidence type="ECO:0000259" key="5">
    <source>
        <dbReference type="PROSITE" id="PS50977"/>
    </source>
</evidence>
<dbReference type="EMBL" id="CP044081">
    <property type="protein sequence ID" value="QEU08156.1"/>
    <property type="molecule type" value="Genomic_DNA"/>
</dbReference>
<protein>
    <submittedName>
        <fullName evidence="6">TetR/AcrR family transcriptional regulator</fullName>
    </submittedName>
</protein>
<accession>A0A386UI75</accession>
<evidence type="ECO:0000313" key="7">
    <source>
        <dbReference type="EMBL" id="QEU08156.1"/>
    </source>
</evidence>
<dbReference type="InterPro" id="IPR036271">
    <property type="entry name" value="Tet_transcr_reg_TetR-rel_C_sf"/>
</dbReference>
<evidence type="ECO:0000313" key="6">
    <source>
        <dbReference type="EMBL" id="AYF00375.1"/>
    </source>
</evidence>
<dbReference type="PANTHER" id="PTHR30055:SF234">
    <property type="entry name" value="HTH-TYPE TRANSCRIPTIONAL REGULATOR BETI"/>
    <property type="match status" value="1"/>
</dbReference>
<evidence type="ECO:0000256" key="4">
    <source>
        <dbReference type="PROSITE-ProRule" id="PRU00335"/>
    </source>
</evidence>
<sequence length="204" mass="22561">MDDLKHAYRRKDDRRAMIAEAARALIVENGYAALRTRDVAARAGINISTLHFHIANKAALMTLVAETTRDAFLELLPPAPEPAQPAREQLRAEVRAYFLSLRDRPELAACFSQLMQLVGTEPEIATRIDAFSQGWCQRYAEILAIGRAQGVFRADLDPLAAALAMTGALTAFAPRAPKGLAMFWPVFDELERGLLALPNKESMK</sequence>
<dbReference type="InterPro" id="IPR041490">
    <property type="entry name" value="KstR2_TetR_C"/>
</dbReference>
<name>A0A386UI75_9RHOB</name>
<dbReference type="InterPro" id="IPR009057">
    <property type="entry name" value="Homeodomain-like_sf"/>
</dbReference>
<organism evidence="6 8">
    <name type="scientific">Paracoccus yeei</name>
    <dbReference type="NCBI Taxonomy" id="147645"/>
    <lineage>
        <taxon>Bacteria</taxon>
        <taxon>Pseudomonadati</taxon>
        <taxon>Pseudomonadota</taxon>
        <taxon>Alphaproteobacteria</taxon>
        <taxon>Rhodobacterales</taxon>
        <taxon>Paracoccaceae</taxon>
        <taxon>Paracoccus</taxon>
    </lineage>
</organism>
<gene>
    <name evidence="7" type="ORF">FOB51_09170</name>
    <name evidence="6" type="ORF">PY32053_00698</name>
</gene>
<proteinExistence type="predicted"/>
<dbReference type="GO" id="GO:0000976">
    <property type="term" value="F:transcription cis-regulatory region binding"/>
    <property type="evidence" value="ECO:0007669"/>
    <property type="project" value="TreeGrafter"/>
</dbReference>
<dbReference type="PRINTS" id="PR00455">
    <property type="entry name" value="HTHTETR"/>
</dbReference>
<dbReference type="AlphaFoldDB" id="A0A386UI75"/>
<keyword evidence="1" id="KW-0805">Transcription regulation</keyword>
<evidence type="ECO:0000313" key="9">
    <source>
        <dbReference type="Proteomes" id="UP000324507"/>
    </source>
</evidence>
<dbReference type="Gene3D" id="1.10.357.10">
    <property type="entry name" value="Tetracycline Repressor, domain 2"/>
    <property type="match status" value="1"/>
</dbReference>
<dbReference type="SUPFAM" id="SSF48498">
    <property type="entry name" value="Tetracyclin repressor-like, C-terminal domain"/>
    <property type="match status" value="1"/>
</dbReference>
<reference evidence="6" key="1">
    <citation type="journal article" date="2018" name="Front. Microbiol.">
        <title>Genome Structure of the Opportunistic Pathogen Paracoccus yeei (Alphaproteobacteria) and Identification of Putative Virulence Factors.</title>
        <authorList>
            <person name="Lasek R."/>
            <person name="Szuplewska M."/>
            <person name="Mitura M."/>
            <person name="Decewicz P."/>
            <person name="Chmielowska C."/>
            <person name="Pawlot A."/>
            <person name="Sentkowska D."/>
            <person name="Czarnecki J."/>
            <person name="Bartosik D."/>
        </authorList>
    </citation>
    <scope>NUCLEOTIDE SEQUENCE</scope>
    <source>
        <strain evidence="6">CCUG 32053</strain>
    </source>
</reference>